<keyword evidence="3" id="KW-1185">Reference proteome</keyword>
<dbReference type="AlphaFoldDB" id="M7CTT9"/>
<evidence type="ECO:0000256" key="1">
    <source>
        <dbReference type="SAM" id="SignalP"/>
    </source>
</evidence>
<reference evidence="2 3" key="1">
    <citation type="journal article" date="2013" name="Genome Announc.">
        <title>Genome Sequence of Hydrothermal Arsenic-Respiring Bacterium Marinobacter santoriniensis NKSG1T.</title>
        <authorList>
            <person name="Handley K.M."/>
            <person name="Upton M."/>
            <person name="Beatson S.A."/>
            <person name="Hery M."/>
            <person name="Lloyd J.R."/>
        </authorList>
    </citation>
    <scope>NUCLEOTIDE SEQUENCE [LARGE SCALE GENOMIC DNA]</scope>
    <source>
        <strain evidence="2 3">NKSG1</strain>
    </source>
</reference>
<dbReference type="RefSeq" id="WP_008938537.1">
    <property type="nucleotide sequence ID" value="NZ_APAT01000015.1"/>
</dbReference>
<dbReference type="PATRIC" id="fig|1288826.3.peg.1353"/>
<dbReference type="OrthoDB" id="6347382at2"/>
<gene>
    <name evidence="2" type="ORF">MSNKSG1_06953</name>
</gene>
<evidence type="ECO:0000313" key="3">
    <source>
        <dbReference type="Proteomes" id="UP000011960"/>
    </source>
</evidence>
<dbReference type="Proteomes" id="UP000011960">
    <property type="component" value="Unassembled WGS sequence"/>
</dbReference>
<feature type="chain" id="PRO_5004081265" description="PEP-CTERM system associated protein" evidence="1">
    <location>
        <begin position="29"/>
        <end position="452"/>
    </location>
</feature>
<evidence type="ECO:0008006" key="4">
    <source>
        <dbReference type="Google" id="ProtNLM"/>
    </source>
</evidence>
<comment type="caution">
    <text evidence="2">The sequence shown here is derived from an EMBL/GenBank/DDBJ whole genome shotgun (WGS) entry which is preliminary data.</text>
</comment>
<keyword evidence="1" id="KW-0732">Signal</keyword>
<name>M7CTT9_9GAMM</name>
<evidence type="ECO:0000313" key="2">
    <source>
        <dbReference type="EMBL" id="EMP55590.1"/>
    </source>
</evidence>
<accession>M7CTT9</accession>
<proteinExistence type="predicted"/>
<sequence length="452" mass="48461">MAGRYGSASYLGLASGCVLLMATMTTRAQTLEESITSLTATGSAFTAITHTRVDAGDGWDSTTEPSLGVSGNVGGTLQSGASHLALRYGGSLETSRDLPTGDQTDNSSINGLARYNYFDPANPVDFNLGHTIQSVRNNTGFVVNPSSYDTRQTLTAGAGLRLYPGELTSVRMSVQAGQSFGSGALSSDESVTASAELARRLSERSTGSLVASRSWSNEDALDITIDSAQLIYDRALETGQFRVGAGASQANTDYPDGSSSTSDAVTGFLERSWIGDGFRTAVSYNRRLSDSVTDISLNLPPVFDFLPDSVRVRDLVVSDSVALSHSNNNLCDICNAGFGLEAAVLRSQITDVKTHEYSANLNVGFQLTNLQRLEFAYIWQADAGENAGTFDQQIHRFNTRWSRQLAELTTFGVEFNQSYLDSRLATPNEQQFVLKLVLTHGFSMMGAGPEAK</sequence>
<dbReference type="EMBL" id="APAT01000015">
    <property type="protein sequence ID" value="EMP55590.1"/>
    <property type="molecule type" value="Genomic_DNA"/>
</dbReference>
<dbReference type="STRING" id="1288826.MSNKSG1_06953"/>
<protein>
    <recommendedName>
        <fullName evidence="4">PEP-CTERM system associated protein</fullName>
    </recommendedName>
</protein>
<dbReference type="PROSITE" id="PS51257">
    <property type="entry name" value="PROKAR_LIPOPROTEIN"/>
    <property type="match status" value="1"/>
</dbReference>
<organism evidence="2 3">
    <name type="scientific">Marinobacter santoriniensis NKSG1</name>
    <dbReference type="NCBI Taxonomy" id="1288826"/>
    <lineage>
        <taxon>Bacteria</taxon>
        <taxon>Pseudomonadati</taxon>
        <taxon>Pseudomonadota</taxon>
        <taxon>Gammaproteobacteria</taxon>
        <taxon>Pseudomonadales</taxon>
        <taxon>Marinobacteraceae</taxon>
        <taxon>Marinobacter</taxon>
    </lineage>
</organism>
<feature type="signal peptide" evidence="1">
    <location>
        <begin position="1"/>
        <end position="28"/>
    </location>
</feature>